<feature type="domain" description="Clr5" evidence="1">
    <location>
        <begin position="24"/>
        <end position="76"/>
    </location>
</feature>
<name>A0AAE0JYY0_9PEZI</name>
<dbReference type="InterPro" id="IPR025676">
    <property type="entry name" value="Clr5_dom"/>
</dbReference>
<accession>A0AAE0JYY0</accession>
<dbReference type="Proteomes" id="UP001285441">
    <property type="component" value="Unassembled WGS sequence"/>
</dbReference>
<dbReference type="Pfam" id="PF14420">
    <property type="entry name" value="Clr5"/>
    <property type="match status" value="1"/>
</dbReference>
<evidence type="ECO:0000259" key="1">
    <source>
        <dbReference type="Pfam" id="PF14420"/>
    </source>
</evidence>
<keyword evidence="3" id="KW-1185">Reference proteome</keyword>
<gene>
    <name evidence="2" type="ORF">B0H63DRAFT_498196</name>
</gene>
<dbReference type="PANTHER" id="PTHR38788">
    <property type="entry name" value="CLR5 DOMAIN-CONTAINING PROTEIN"/>
    <property type="match status" value="1"/>
</dbReference>
<reference evidence="2" key="1">
    <citation type="journal article" date="2023" name="Mol. Phylogenet. Evol.">
        <title>Genome-scale phylogeny and comparative genomics of the fungal order Sordariales.</title>
        <authorList>
            <person name="Hensen N."/>
            <person name="Bonometti L."/>
            <person name="Westerberg I."/>
            <person name="Brannstrom I.O."/>
            <person name="Guillou S."/>
            <person name="Cros-Aarteil S."/>
            <person name="Calhoun S."/>
            <person name="Haridas S."/>
            <person name="Kuo A."/>
            <person name="Mondo S."/>
            <person name="Pangilinan J."/>
            <person name="Riley R."/>
            <person name="LaButti K."/>
            <person name="Andreopoulos B."/>
            <person name="Lipzen A."/>
            <person name="Chen C."/>
            <person name="Yan M."/>
            <person name="Daum C."/>
            <person name="Ng V."/>
            <person name="Clum A."/>
            <person name="Steindorff A."/>
            <person name="Ohm R.A."/>
            <person name="Martin F."/>
            <person name="Silar P."/>
            <person name="Natvig D.O."/>
            <person name="Lalanne C."/>
            <person name="Gautier V."/>
            <person name="Ament-Velasquez S.L."/>
            <person name="Kruys A."/>
            <person name="Hutchinson M.I."/>
            <person name="Powell A.J."/>
            <person name="Barry K."/>
            <person name="Miller A.N."/>
            <person name="Grigoriev I.V."/>
            <person name="Debuchy R."/>
            <person name="Gladieux P."/>
            <person name="Hiltunen Thoren M."/>
            <person name="Johannesson H."/>
        </authorList>
    </citation>
    <scope>NUCLEOTIDE SEQUENCE</scope>
    <source>
        <strain evidence="2">CBS 232.78</strain>
    </source>
</reference>
<comment type="caution">
    <text evidence="2">The sequence shown here is derived from an EMBL/GenBank/DDBJ whole genome shotgun (WGS) entry which is preliminary data.</text>
</comment>
<evidence type="ECO:0000313" key="3">
    <source>
        <dbReference type="Proteomes" id="UP001285441"/>
    </source>
</evidence>
<reference evidence="2" key="2">
    <citation type="submission" date="2023-06" db="EMBL/GenBank/DDBJ databases">
        <authorList>
            <consortium name="Lawrence Berkeley National Laboratory"/>
            <person name="Haridas S."/>
            <person name="Hensen N."/>
            <person name="Bonometti L."/>
            <person name="Westerberg I."/>
            <person name="Brannstrom I.O."/>
            <person name="Guillou S."/>
            <person name="Cros-Aarteil S."/>
            <person name="Calhoun S."/>
            <person name="Kuo A."/>
            <person name="Mondo S."/>
            <person name="Pangilinan J."/>
            <person name="Riley R."/>
            <person name="LaButti K."/>
            <person name="Andreopoulos B."/>
            <person name="Lipzen A."/>
            <person name="Chen C."/>
            <person name="Yanf M."/>
            <person name="Daum C."/>
            <person name="Ng V."/>
            <person name="Clum A."/>
            <person name="Steindorff A."/>
            <person name="Ohm R."/>
            <person name="Martin F."/>
            <person name="Silar P."/>
            <person name="Natvig D."/>
            <person name="Lalanne C."/>
            <person name="Gautier V."/>
            <person name="Ament-velasquez S.L."/>
            <person name="Kruys A."/>
            <person name="Hutchinson M.I."/>
            <person name="Powell A.J."/>
            <person name="Barry K."/>
            <person name="Miller A.N."/>
            <person name="Grigoriev I.V."/>
            <person name="Debuchy R."/>
            <person name="Gladieux P."/>
            <person name="Thoren M.H."/>
            <person name="Johannesson H."/>
        </authorList>
    </citation>
    <scope>NUCLEOTIDE SEQUENCE</scope>
    <source>
        <strain evidence="2">CBS 232.78</strain>
    </source>
</reference>
<proteinExistence type="predicted"/>
<dbReference type="PANTHER" id="PTHR38788:SF3">
    <property type="entry name" value="CLR5 DOMAIN-CONTAINING PROTEIN"/>
    <property type="match status" value="1"/>
</dbReference>
<sequence length="408" mass="47841">MTTTPTTTRRHWPSSATPFVPRRAEDWEPWKGVFHELYITHNRILKDIIAIMETTYNFEKMPKMYKNQFARWSFFKYTVKKRPRARAAKGRGAHDGRLVVSGHAAVDSILTPIDVDAAQLKHEEVARFDDPCHRYFKIAMDLFDLQENVEGGRVLRLAFLQVERKIAHPTIKSFSDLCFLVPHLLLESGRTDILSAYLRYLTRLASLKFGSHPFTEIAASFVDLLDQPEDIIRYIVLLSQINSDTICNLEDMLERIRLWAQNQYLACLQTKDADASSSKDEHKHPMIRLESQSVYWAQNLIMRNPESDAITEQWLHRNFEPTLPRAKMAAGEVPLIFATMIECLYIGLLNDYYEEMQNWPKYIIWSIHLEYLMRKHGSAKEAEELKQRRKEHVWLMRVRMQVDRLSLT</sequence>
<dbReference type="AlphaFoldDB" id="A0AAE0JYY0"/>
<protein>
    <submittedName>
        <fullName evidence="2">Clr5 domain-containing protein</fullName>
    </submittedName>
</protein>
<dbReference type="EMBL" id="JAULSW010000012">
    <property type="protein sequence ID" value="KAK3366535.1"/>
    <property type="molecule type" value="Genomic_DNA"/>
</dbReference>
<organism evidence="2 3">
    <name type="scientific">Podospora didyma</name>
    <dbReference type="NCBI Taxonomy" id="330526"/>
    <lineage>
        <taxon>Eukaryota</taxon>
        <taxon>Fungi</taxon>
        <taxon>Dikarya</taxon>
        <taxon>Ascomycota</taxon>
        <taxon>Pezizomycotina</taxon>
        <taxon>Sordariomycetes</taxon>
        <taxon>Sordariomycetidae</taxon>
        <taxon>Sordariales</taxon>
        <taxon>Podosporaceae</taxon>
        <taxon>Podospora</taxon>
    </lineage>
</organism>
<evidence type="ECO:0000313" key="2">
    <source>
        <dbReference type="EMBL" id="KAK3366535.1"/>
    </source>
</evidence>